<evidence type="ECO:0008006" key="4">
    <source>
        <dbReference type="Google" id="ProtNLM"/>
    </source>
</evidence>
<comment type="caution">
    <text evidence="2">The sequence shown here is derived from an EMBL/GenBank/DDBJ whole genome shotgun (WGS) entry which is preliminary data.</text>
</comment>
<proteinExistence type="predicted"/>
<evidence type="ECO:0000313" key="2">
    <source>
        <dbReference type="EMBL" id="MEI9408939.1"/>
    </source>
</evidence>
<keyword evidence="3" id="KW-1185">Reference proteome</keyword>
<name>A0ABU8KVJ0_9HYPH</name>
<keyword evidence="1" id="KW-0732">Signal</keyword>
<dbReference type="RefSeq" id="WP_337105964.1">
    <property type="nucleotide sequence ID" value="NZ_JAPYKS010000005.1"/>
</dbReference>
<reference evidence="2 3" key="1">
    <citation type="submission" date="2022-12" db="EMBL/GenBank/DDBJ databases">
        <authorList>
            <person name="Muema E."/>
        </authorList>
    </citation>
    <scope>NUCLEOTIDE SEQUENCE [LARGE SCALE GENOMIC DNA]</scope>
    <source>
        <strain evidence="3">1326</strain>
    </source>
</reference>
<dbReference type="Proteomes" id="UP001387293">
    <property type="component" value="Unassembled WGS sequence"/>
</dbReference>
<gene>
    <name evidence="2" type="ORF">O7A60_09180</name>
</gene>
<sequence>MKKVILASLLAFAATASVIAPTQAASVTIQSDDGNQYSSDDDSGIVVRRHHVRRYDNEYDGDQNAQYDDNDNGGYRWHRRHHRCHTETIVHWRHHHRVFEDVRVCG</sequence>
<feature type="signal peptide" evidence="1">
    <location>
        <begin position="1"/>
        <end position="24"/>
    </location>
</feature>
<protein>
    <recommendedName>
        <fullName evidence="4">DUF2502 domain-containing protein</fullName>
    </recommendedName>
</protein>
<dbReference type="EMBL" id="JAPYKS010000005">
    <property type="protein sequence ID" value="MEI9408939.1"/>
    <property type="molecule type" value="Genomic_DNA"/>
</dbReference>
<accession>A0ABU8KVJ0</accession>
<feature type="chain" id="PRO_5045098296" description="DUF2502 domain-containing protein" evidence="1">
    <location>
        <begin position="25"/>
        <end position="106"/>
    </location>
</feature>
<evidence type="ECO:0000256" key="1">
    <source>
        <dbReference type="SAM" id="SignalP"/>
    </source>
</evidence>
<evidence type="ECO:0000313" key="3">
    <source>
        <dbReference type="Proteomes" id="UP001387293"/>
    </source>
</evidence>
<organism evidence="2 3">
    <name type="scientific">Mesorhizobium salmacidum</name>
    <dbReference type="NCBI Taxonomy" id="3015171"/>
    <lineage>
        <taxon>Bacteria</taxon>
        <taxon>Pseudomonadati</taxon>
        <taxon>Pseudomonadota</taxon>
        <taxon>Alphaproteobacteria</taxon>
        <taxon>Hyphomicrobiales</taxon>
        <taxon>Phyllobacteriaceae</taxon>
        <taxon>Mesorhizobium</taxon>
    </lineage>
</organism>